<name>A0ABX0XZN4_9ACTN</name>
<reference evidence="1 2" key="1">
    <citation type="submission" date="2020-03" db="EMBL/GenBank/DDBJ databases">
        <title>WGS of the type strain of Planosporangium spp.</title>
        <authorList>
            <person name="Thawai C."/>
        </authorList>
    </citation>
    <scope>NUCLEOTIDE SEQUENCE [LARGE SCALE GENOMIC DNA]</scope>
    <source>
        <strain evidence="1 2">TBRC 5610</strain>
    </source>
</reference>
<evidence type="ECO:0000313" key="2">
    <source>
        <dbReference type="Proteomes" id="UP000722989"/>
    </source>
</evidence>
<comment type="caution">
    <text evidence="1">The sequence shown here is derived from an EMBL/GenBank/DDBJ whole genome shotgun (WGS) entry which is preliminary data.</text>
</comment>
<dbReference type="EMBL" id="JAATVY010000007">
    <property type="protein sequence ID" value="NJC70670.1"/>
    <property type="molecule type" value="Genomic_DNA"/>
</dbReference>
<gene>
    <name evidence="1" type="ORF">HC031_13240</name>
</gene>
<accession>A0ABX0XZN4</accession>
<proteinExistence type="predicted"/>
<dbReference type="Proteomes" id="UP000722989">
    <property type="component" value="Unassembled WGS sequence"/>
</dbReference>
<dbReference type="SUPFAM" id="SSF75169">
    <property type="entry name" value="DsrEFH-like"/>
    <property type="match status" value="1"/>
</dbReference>
<dbReference type="Gene3D" id="3.40.1260.10">
    <property type="entry name" value="DsrEFH-like"/>
    <property type="match status" value="1"/>
</dbReference>
<organism evidence="1 2">
    <name type="scientific">Planosporangium thailandense</name>
    <dbReference type="NCBI Taxonomy" id="765197"/>
    <lineage>
        <taxon>Bacteria</taxon>
        <taxon>Bacillati</taxon>
        <taxon>Actinomycetota</taxon>
        <taxon>Actinomycetes</taxon>
        <taxon>Micromonosporales</taxon>
        <taxon>Micromonosporaceae</taxon>
        <taxon>Planosporangium</taxon>
    </lineage>
</organism>
<keyword evidence="2" id="KW-1185">Reference proteome</keyword>
<protein>
    <recommendedName>
        <fullName evidence="3">DsrE family protein</fullName>
    </recommendedName>
</protein>
<sequence>MGAQNRAAGVAAVPTEQQEPAWHLLIESQGPFAGPACASFLRDAATLAASGEAVTLLLLQDGVGAAVEPGAPTLADPLARGVRVWADDFSVAQRGIHPDDLPAAVRVVSMSDVAELVLLPGVRVVWH</sequence>
<evidence type="ECO:0000313" key="1">
    <source>
        <dbReference type="EMBL" id="NJC70670.1"/>
    </source>
</evidence>
<evidence type="ECO:0008006" key="3">
    <source>
        <dbReference type="Google" id="ProtNLM"/>
    </source>
</evidence>
<dbReference type="InterPro" id="IPR027396">
    <property type="entry name" value="DsrEFH-like"/>
</dbReference>
<dbReference type="RefSeq" id="WP_167925569.1">
    <property type="nucleotide sequence ID" value="NZ_JAATVY010000007.1"/>
</dbReference>